<comment type="subcellular location">
    <subcellularLocation>
        <location evidence="1">Nucleus</location>
    </subcellularLocation>
</comment>
<feature type="domain" description="BHLH" evidence="7">
    <location>
        <begin position="365"/>
        <end position="415"/>
    </location>
</feature>
<dbReference type="GO" id="GO:0005634">
    <property type="term" value="C:nucleus"/>
    <property type="evidence" value="ECO:0007669"/>
    <property type="project" value="UniProtKB-SubCell"/>
</dbReference>
<dbReference type="Gene3D" id="4.10.280.10">
    <property type="entry name" value="Helix-loop-helix DNA-binding domain"/>
    <property type="match status" value="1"/>
</dbReference>
<feature type="compositionally biased region" description="Basic and acidic residues" evidence="6">
    <location>
        <begin position="328"/>
        <end position="356"/>
    </location>
</feature>
<keyword evidence="3" id="KW-0805">Transcription regulation</keyword>
<dbReference type="CDD" id="cd18919">
    <property type="entry name" value="bHLH_AtBPE_like"/>
    <property type="match status" value="1"/>
</dbReference>
<feature type="compositionally biased region" description="Polar residues" evidence="6">
    <location>
        <begin position="196"/>
        <end position="210"/>
    </location>
</feature>
<feature type="compositionally biased region" description="Polar residues" evidence="6">
    <location>
        <begin position="116"/>
        <end position="125"/>
    </location>
</feature>
<evidence type="ECO:0000259" key="7">
    <source>
        <dbReference type="PROSITE" id="PS50888"/>
    </source>
</evidence>
<feature type="compositionally biased region" description="Low complexity" evidence="6">
    <location>
        <begin position="233"/>
        <end position="250"/>
    </location>
</feature>
<protein>
    <recommendedName>
        <fullName evidence="7">BHLH domain-containing protein</fullName>
    </recommendedName>
</protein>
<evidence type="ECO:0000256" key="3">
    <source>
        <dbReference type="ARBA" id="ARBA00023015"/>
    </source>
</evidence>
<reference evidence="9" key="1">
    <citation type="journal article" date="2017" name="Nat. Commun.">
        <title>The asparagus genome sheds light on the origin and evolution of a young Y chromosome.</title>
        <authorList>
            <person name="Harkess A."/>
            <person name="Zhou J."/>
            <person name="Xu C."/>
            <person name="Bowers J.E."/>
            <person name="Van der Hulst R."/>
            <person name="Ayyampalayam S."/>
            <person name="Mercati F."/>
            <person name="Riccardi P."/>
            <person name="McKain M.R."/>
            <person name="Kakrana A."/>
            <person name="Tang H."/>
            <person name="Ray J."/>
            <person name="Groenendijk J."/>
            <person name="Arikit S."/>
            <person name="Mathioni S.M."/>
            <person name="Nakano M."/>
            <person name="Shan H."/>
            <person name="Telgmann-Rauber A."/>
            <person name="Kanno A."/>
            <person name="Yue Z."/>
            <person name="Chen H."/>
            <person name="Li W."/>
            <person name="Chen Y."/>
            <person name="Xu X."/>
            <person name="Zhang Y."/>
            <person name="Luo S."/>
            <person name="Chen H."/>
            <person name="Gao J."/>
            <person name="Mao Z."/>
            <person name="Pires J.C."/>
            <person name="Luo M."/>
            <person name="Kudrna D."/>
            <person name="Wing R.A."/>
            <person name="Meyers B.C."/>
            <person name="Yi K."/>
            <person name="Kong H."/>
            <person name="Lavrijsen P."/>
            <person name="Sunseri F."/>
            <person name="Falavigna A."/>
            <person name="Ye Y."/>
            <person name="Leebens-Mack J.H."/>
            <person name="Chen G."/>
        </authorList>
    </citation>
    <scope>NUCLEOTIDE SEQUENCE [LARGE SCALE GENOMIC DNA]</scope>
    <source>
        <strain evidence="9">cv. DH0086</strain>
    </source>
</reference>
<dbReference type="PANTHER" id="PTHR12565:SF184">
    <property type="entry name" value="BHLH TRANSCRIPTION FACTOR"/>
    <property type="match status" value="1"/>
</dbReference>
<feature type="region of interest" description="Disordered" evidence="6">
    <location>
        <begin position="232"/>
        <end position="356"/>
    </location>
</feature>
<dbReference type="GO" id="GO:0003700">
    <property type="term" value="F:DNA-binding transcription factor activity"/>
    <property type="evidence" value="ECO:0007669"/>
    <property type="project" value="TreeGrafter"/>
</dbReference>
<feature type="compositionally biased region" description="Basic and acidic residues" evidence="6">
    <location>
        <begin position="307"/>
        <end position="316"/>
    </location>
</feature>
<dbReference type="GO" id="GO:0046983">
    <property type="term" value="F:protein dimerization activity"/>
    <property type="evidence" value="ECO:0007669"/>
    <property type="project" value="InterPro"/>
</dbReference>
<evidence type="ECO:0000313" key="8">
    <source>
        <dbReference type="EMBL" id="ONK78168.1"/>
    </source>
</evidence>
<name>A0A5P1FIL0_ASPOF</name>
<evidence type="ECO:0000256" key="5">
    <source>
        <dbReference type="ARBA" id="ARBA00023242"/>
    </source>
</evidence>
<dbReference type="Proteomes" id="UP000243459">
    <property type="component" value="Chromosome 2"/>
</dbReference>
<keyword evidence="4" id="KW-0804">Transcription</keyword>
<dbReference type="Pfam" id="PF00010">
    <property type="entry name" value="HLH"/>
    <property type="match status" value="1"/>
</dbReference>
<dbReference type="InterPro" id="IPR036638">
    <property type="entry name" value="HLH_DNA-bd_sf"/>
</dbReference>
<keyword evidence="9" id="KW-1185">Reference proteome</keyword>
<dbReference type="InterPro" id="IPR011598">
    <property type="entry name" value="bHLH_dom"/>
</dbReference>
<feature type="compositionally biased region" description="Polar residues" evidence="6">
    <location>
        <begin position="317"/>
        <end position="327"/>
    </location>
</feature>
<dbReference type="OMA" id="MESHACK"/>
<evidence type="ECO:0000313" key="9">
    <source>
        <dbReference type="Proteomes" id="UP000243459"/>
    </source>
</evidence>
<evidence type="ECO:0000256" key="6">
    <source>
        <dbReference type="SAM" id="MobiDB-lite"/>
    </source>
</evidence>
<dbReference type="AlphaFoldDB" id="A0A5P1FIL0"/>
<dbReference type="InterPro" id="IPR024097">
    <property type="entry name" value="bHLH_ZIP_TF"/>
</dbReference>
<evidence type="ECO:0000256" key="2">
    <source>
        <dbReference type="ARBA" id="ARBA00005510"/>
    </source>
</evidence>
<dbReference type="FunFam" id="4.10.280.10:FF:000002">
    <property type="entry name" value="Basic helix-loop-helix transcription factor"/>
    <property type="match status" value="1"/>
</dbReference>
<evidence type="ECO:0000256" key="1">
    <source>
        <dbReference type="ARBA" id="ARBA00004123"/>
    </source>
</evidence>
<proteinExistence type="inferred from homology"/>
<dbReference type="Gramene" id="ONK78168">
    <property type="protein sequence ID" value="ONK78168"/>
    <property type="gene ID" value="A4U43_C02F15220"/>
</dbReference>
<feature type="compositionally biased region" description="Polar residues" evidence="6">
    <location>
        <begin position="1"/>
        <end position="60"/>
    </location>
</feature>
<dbReference type="EMBL" id="CM007382">
    <property type="protein sequence ID" value="ONK78168.1"/>
    <property type="molecule type" value="Genomic_DNA"/>
</dbReference>
<accession>A0A5P1FIL0</accession>
<dbReference type="OrthoDB" id="775589at2759"/>
<dbReference type="PANTHER" id="PTHR12565">
    <property type="entry name" value="STEROL REGULATORY ELEMENT-BINDING PROTEIN"/>
    <property type="match status" value="1"/>
</dbReference>
<dbReference type="SUPFAM" id="SSF47459">
    <property type="entry name" value="HLH, helix-loop-helix DNA-binding domain"/>
    <property type="match status" value="1"/>
</dbReference>
<feature type="region of interest" description="Disordered" evidence="6">
    <location>
        <begin position="101"/>
        <end position="128"/>
    </location>
</feature>
<keyword evidence="5" id="KW-0539">Nucleus</keyword>
<feature type="compositionally biased region" description="Low complexity" evidence="6">
    <location>
        <begin position="260"/>
        <end position="273"/>
    </location>
</feature>
<organism evidence="8 9">
    <name type="scientific">Asparagus officinalis</name>
    <name type="common">Garden asparagus</name>
    <dbReference type="NCBI Taxonomy" id="4686"/>
    <lineage>
        <taxon>Eukaryota</taxon>
        <taxon>Viridiplantae</taxon>
        <taxon>Streptophyta</taxon>
        <taxon>Embryophyta</taxon>
        <taxon>Tracheophyta</taxon>
        <taxon>Spermatophyta</taxon>
        <taxon>Magnoliopsida</taxon>
        <taxon>Liliopsida</taxon>
        <taxon>Asparagales</taxon>
        <taxon>Asparagaceae</taxon>
        <taxon>Asparagoideae</taxon>
        <taxon>Asparagus</taxon>
    </lineage>
</organism>
<dbReference type="PROSITE" id="PS50888">
    <property type="entry name" value="BHLH"/>
    <property type="match status" value="1"/>
</dbReference>
<feature type="compositionally biased region" description="Low complexity" evidence="6">
    <location>
        <begin position="62"/>
        <end position="76"/>
    </location>
</feature>
<feature type="region of interest" description="Disordered" evidence="6">
    <location>
        <begin position="186"/>
        <end position="220"/>
    </location>
</feature>
<sequence>MERDGSFSSFNWQSNSHNSSLPIVEMNGSNSDGNANMGDQSSGFLNLNWDQSSTEQTANFESALSSLVSSPTSSNPNPNPIPSPTPDSVVIRELIGRLGSICSNNRNNNNNRGEEQSTNTSCYSTPLNSPPKLNLLSMMDHPQLQLPRPSKTSHNPIAFNADPGFADRAARFSCFGATRSNYAQFGTQEPGKLSRESSSQSLNGMATSYNGKDDGVGGGQLENDVMLMMMMRSGSGNNNSQQESSPPSGSVAIVKKRKSSTASSNKGSNSGGSRAKEASHPNSSKGAEDNSNSKRSRSLSVAVEARANNRDDDAQKTQKAINSTESAQKQEKDDKDKDRDKENNNEKLQEPPKQDYIHVRARRGQATDSHSLAERVRREKISERMKFLQDLVPGCNKVIGKAVMLDEIINYVQSLQRQVEFLSMKLATVNPRLDFSMDRLLHKDMNQSSYPLEVASTGFSYANHTKGQEHAPPLQSTCFMASNGLETQCSVNNSLDSNSLLSRCLSMHLPPLDSFTDAVPASQLGAFWEDDLQSVVQMGLGQIQEATFSSHSFQGPLLHKPHEN</sequence>
<comment type="similarity">
    <text evidence="2">Belongs to the bHLH protein family.</text>
</comment>
<evidence type="ECO:0000256" key="4">
    <source>
        <dbReference type="ARBA" id="ARBA00023163"/>
    </source>
</evidence>
<dbReference type="SMART" id="SM00353">
    <property type="entry name" value="HLH"/>
    <property type="match status" value="1"/>
</dbReference>
<gene>
    <name evidence="8" type="ORF">A4U43_C02F15220</name>
</gene>
<feature type="region of interest" description="Disordered" evidence="6">
    <location>
        <begin position="1"/>
        <end position="87"/>
    </location>
</feature>